<dbReference type="STRING" id="7234.B4H3L6"/>
<feature type="region of interest" description="Disordered" evidence="1">
    <location>
        <begin position="164"/>
        <end position="272"/>
    </location>
</feature>
<dbReference type="OMA" id="PVHNGYL"/>
<feature type="region of interest" description="Disordered" evidence="1">
    <location>
        <begin position="500"/>
        <end position="520"/>
    </location>
</feature>
<feature type="compositionally biased region" description="Basic and acidic residues" evidence="1">
    <location>
        <begin position="1340"/>
        <end position="1362"/>
    </location>
</feature>
<feature type="compositionally biased region" description="Low complexity" evidence="1">
    <location>
        <begin position="256"/>
        <end position="266"/>
    </location>
</feature>
<feature type="compositionally biased region" description="Polar residues" evidence="1">
    <location>
        <begin position="717"/>
        <end position="727"/>
    </location>
</feature>
<feature type="signal peptide" evidence="2">
    <location>
        <begin position="1"/>
        <end position="33"/>
    </location>
</feature>
<feature type="region of interest" description="Disordered" evidence="1">
    <location>
        <begin position="1213"/>
        <end position="1232"/>
    </location>
</feature>
<feature type="compositionally biased region" description="Low complexity" evidence="1">
    <location>
        <begin position="183"/>
        <end position="199"/>
    </location>
</feature>
<feature type="region of interest" description="Disordered" evidence="1">
    <location>
        <begin position="1265"/>
        <end position="1380"/>
    </location>
</feature>
<feature type="compositionally biased region" description="Low complexity" evidence="1">
    <location>
        <begin position="207"/>
        <end position="249"/>
    </location>
</feature>
<feature type="chain" id="PRO_5002804911" evidence="2">
    <location>
        <begin position="34"/>
        <end position="1523"/>
    </location>
</feature>
<feature type="compositionally biased region" description="Pro residues" evidence="1">
    <location>
        <begin position="587"/>
        <end position="600"/>
    </location>
</feature>
<dbReference type="HOGENOM" id="CLU_247727_0_0_1"/>
<feature type="region of interest" description="Disordered" evidence="1">
    <location>
        <begin position="332"/>
        <end position="353"/>
    </location>
</feature>
<feature type="compositionally biased region" description="Polar residues" evidence="1">
    <location>
        <begin position="1455"/>
        <end position="1464"/>
    </location>
</feature>
<dbReference type="PANTHER" id="PTHR48125:SF12">
    <property type="entry name" value="AT HOOK TRANSCRIPTION FACTOR FAMILY-RELATED"/>
    <property type="match status" value="1"/>
</dbReference>
<dbReference type="PhylomeDB" id="B4H3L6"/>
<feature type="region of interest" description="Disordered" evidence="1">
    <location>
        <begin position="429"/>
        <end position="450"/>
    </location>
</feature>
<dbReference type="OrthoDB" id="8034296at2759"/>
<proteinExistence type="predicted"/>
<feature type="compositionally biased region" description="Basic and acidic residues" evidence="1">
    <location>
        <begin position="973"/>
        <end position="985"/>
    </location>
</feature>
<dbReference type="Proteomes" id="UP000008744">
    <property type="component" value="Unassembled WGS sequence"/>
</dbReference>
<feature type="region of interest" description="Disordered" evidence="1">
    <location>
        <begin position="716"/>
        <end position="737"/>
    </location>
</feature>
<sequence length="1523" mass="161563">MPSALGGSRGRGSQGSTLWVLLLLATAALSSRAAPTSEVAVEQPHLRVGVQGDMPALVVKATTANATPKEGSSSSSSSSTPESTPTELPDVTGRLELDKKVPKTNIKPPAVFPSETGTASSRTTKITLMGNATTGKTPTTKIDSDDHLPQPPAVVQLMDLEHTEAPPMNSGHDGLKLTRKKQLQQQHFPTPATATTSPTVESKTRASKSTRATRTTRTTITTTTATTAIESEMERIPTTTSSSASSITAPQPPTPISSSGDDSSSGTGHEPVLVPVHNGYLGPIFMGEKTFSVVHPLKKPHPPNHQHVASIESQLRDGRIVEILAPTSLLEKNTEPANIGPSSTTETATPTLDPASISSISVLSTTVFQVPEIQTSTTRLPMPMSGGLELSGPAPPRTESKISDIQIEVYDSTVDSIVASTNFRDNEGYYPLPVEAESGTTGPPRPPVGPPQERFTQYVIDRADVSTQPASGGSLLGKPEPAAIEIHINVSEAFGSESEDLEFSYRQPQPQLKSSKPSDEILVVEIIDSGNGDNSSTESSSSGEHINPIFTFRSDTAANPPPAVRPPQLQDADELFMADLKEGEGVPRPPPPPPPPPPRKPSIDRDSDTIFYISNTEVKVGESLPTGSPGSDQLQQQRKFQLENQFFPASYVMEQQQLQQQRSSLATPRYEEDIILSPVHNTADALKIFRSTGPSSGDGAPPLDVTYVGESVIEVEQQPQSASTTQAPLGGGSGSSPQSDIIIQPAVLPDLAIGVPVIGELPPQIELKEIDYMPGELGGMGIYENDIQSNSIGMGIGVDSDPDVIESSIQYGGDLIDDGAGGGFDGVEGSYPFESPSHRQLQDGDHPGRGQDHQPRHSAVSHLHREQPPMAELVNATLLQHNENVSVGGEAGSGSVSAMAPLLSSGAGSGQAMSNVTALSEDHLDDFDGYLNLFAVSMGLVIVILPSALLISMYCAIRYMLNKPAGKGLCGARSDDSEQGKDSKNESTLSATSSASSGSASAFASISNTATTSSCSYPRPSNSEKSSLGHQLGSGLENLEFRFEMPEIWGTMGSDEGGDWSNVIAPSGSVTKMTLKDNHLIVVTEERHDISRNARETKMHTDKDGVFVVEVARGIDSKQAADIPGAVPETTDLPFDTKLQQANGLQIVDEQTLPPSHEQVQIHAPPSDFANPIPAPSNPTVGVGVLHLIEEAEEQMLEDAARPHQEGAIAIAQTGLSQSDLSSTSSTDSNKRYSYGNQELYVIEQSGYATSSPTAQPILPSIKPKEHVEDDQGPIGGEQNDPTVVLDTQKPETKNDSEEQQTNEQNQPEKATDPEQKTDPELTTESKIDSEIKLSPGKIPELEMQGKPDPEMKTKPEPEKPSETQFELNEEAKPEQEPEIVAEMDLEPENTYDSLMSLPAPPSTEEIKELNDFSLIESNQLDSLPPPPPPPLAEADTTNGKPKKEAEKEKDGTAFKSQAIISNGNGNGMVKVSSDNSGPEEPATLTPPASPPSPQSPTTGVIYGSNGLTNGLHTLAVVDVNGS</sequence>
<evidence type="ECO:0000313" key="3">
    <source>
        <dbReference type="EMBL" id="EDW30967.1"/>
    </source>
</evidence>
<feature type="region of interest" description="Disordered" evidence="1">
    <location>
        <begin position="378"/>
        <end position="398"/>
    </location>
</feature>
<feature type="region of interest" description="Disordered" evidence="1">
    <location>
        <begin position="1010"/>
        <end position="1030"/>
    </location>
</feature>
<evidence type="ECO:0000256" key="2">
    <source>
        <dbReference type="SAM" id="SignalP"/>
    </source>
</evidence>
<dbReference type="EMBL" id="CH479207">
    <property type="protein sequence ID" value="EDW30967.1"/>
    <property type="molecule type" value="Genomic_DNA"/>
</dbReference>
<protein>
    <submittedName>
        <fullName evidence="3">GL15187</fullName>
    </submittedName>
</protein>
<name>B4H3L6_DROPE</name>
<feature type="compositionally biased region" description="Basic and acidic residues" evidence="1">
    <location>
        <begin position="1442"/>
        <end position="1453"/>
    </location>
</feature>
<feature type="compositionally biased region" description="Polar residues" evidence="1">
    <location>
        <begin position="1010"/>
        <end position="1029"/>
    </location>
</feature>
<feature type="region of interest" description="Disordered" evidence="1">
    <location>
        <begin position="822"/>
        <end position="858"/>
    </location>
</feature>
<reference evidence="3 4" key="1">
    <citation type="journal article" date="2007" name="Nature">
        <title>Evolution of genes and genomes on the Drosophila phylogeny.</title>
        <authorList>
            <consortium name="Drosophila 12 Genomes Consortium"/>
            <person name="Clark A.G."/>
            <person name="Eisen M.B."/>
            <person name="Smith D.R."/>
            <person name="Bergman C.M."/>
            <person name="Oliver B."/>
            <person name="Markow T.A."/>
            <person name="Kaufman T.C."/>
            <person name="Kellis M."/>
            <person name="Gelbart W."/>
            <person name="Iyer V.N."/>
            <person name="Pollard D.A."/>
            <person name="Sackton T.B."/>
            <person name="Larracuente A.M."/>
            <person name="Singh N.D."/>
            <person name="Abad J.P."/>
            <person name="Abt D.N."/>
            <person name="Adryan B."/>
            <person name="Aguade M."/>
            <person name="Akashi H."/>
            <person name="Anderson W.W."/>
            <person name="Aquadro C.F."/>
            <person name="Ardell D.H."/>
            <person name="Arguello R."/>
            <person name="Artieri C.G."/>
            <person name="Barbash D.A."/>
            <person name="Barker D."/>
            <person name="Barsanti P."/>
            <person name="Batterham P."/>
            <person name="Batzoglou S."/>
            <person name="Begun D."/>
            <person name="Bhutkar A."/>
            <person name="Blanco E."/>
            <person name="Bosak S.A."/>
            <person name="Bradley R.K."/>
            <person name="Brand A.D."/>
            <person name="Brent M.R."/>
            <person name="Brooks A.N."/>
            <person name="Brown R.H."/>
            <person name="Butlin R.K."/>
            <person name="Caggese C."/>
            <person name="Calvi B.R."/>
            <person name="Bernardo de Carvalho A."/>
            <person name="Caspi A."/>
            <person name="Castrezana S."/>
            <person name="Celniker S.E."/>
            <person name="Chang J.L."/>
            <person name="Chapple C."/>
            <person name="Chatterji S."/>
            <person name="Chinwalla A."/>
            <person name="Civetta A."/>
            <person name="Clifton S.W."/>
            <person name="Comeron J.M."/>
            <person name="Costello J.C."/>
            <person name="Coyne J.A."/>
            <person name="Daub J."/>
            <person name="David R.G."/>
            <person name="Delcher A.L."/>
            <person name="Delehaunty K."/>
            <person name="Do C.B."/>
            <person name="Ebling H."/>
            <person name="Edwards K."/>
            <person name="Eickbush T."/>
            <person name="Evans J.D."/>
            <person name="Filipski A."/>
            <person name="Findeiss S."/>
            <person name="Freyhult E."/>
            <person name="Fulton L."/>
            <person name="Fulton R."/>
            <person name="Garcia A.C."/>
            <person name="Gardiner A."/>
            <person name="Garfield D.A."/>
            <person name="Garvin B.E."/>
            <person name="Gibson G."/>
            <person name="Gilbert D."/>
            <person name="Gnerre S."/>
            <person name="Godfrey J."/>
            <person name="Good R."/>
            <person name="Gotea V."/>
            <person name="Gravely B."/>
            <person name="Greenberg A.J."/>
            <person name="Griffiths-Jones S."/>
            <person name="Gross S."/>
            <person name="Guigo R."/>
            <person name="Gustafson E.A."/>
            <person name="Haerty W."/>
            <person name="Hahn M.W."/>
            <person name="Halligan D.L."/>
            <person name="Halpern A.L."/>
            <person name="Halter G.M."/>
            <person name="Han M.V."/>
            <person name="Heger A."/>
            <person name="Hillier L."/>
            <person name="Hinrichs A.S."/>
            <person name="Holmes I."/>
            <person name="Hoskins R.A."/>
            <person name="Hubisz M.J."/>
            <person name="Hultmark D."/>
            <person name="Huntley M.A."/>
            <person name="Jaffe D.B."/>
            <person name="Jagadeeshan S."/>
            <person name="Jeck W.R."/>
            <person name="Johnson J."/>
            <person name="Jones C.D."/>
            <person name="Jordan W.C."/>
            <person name="Karpen G.H."/>
            <person name="Kataoka E."/>
            <person name="Keightley P.D."/>
            <person name="Kheradpour P."/>
            <person name="Kirkness E.F."/>
            <person name="Koerich L.B."/>
            <person name="Kristiansen K."/>
            <person name="Kudrna D."/>
            <person name="Kulathinal R.J."/>
            <person name="Kumar S."/>
            <person name="Kwok R."/>
            <person name="Lander E."/>
            <person name="Langley C.H."/>
            <person name="Lapoint R."/>
            <person name="Lazzaro B.P."/>
            <person name="Lee S.J."/>
            <person name="Levesque L."/>
            <person name="Li R."/>
            <person name="Lin C.F."/>
            <person name="Lin M.F."/>
            <person name="Lindblad-Toh K."/>
            <person name="Llopart A."/>
            <person name="Long M."/>
            <person name="Low L."/>
            <person name="Lozovsky E."/>
            <person name="Lu J."/>
            <person name="Luo M."/>
            <person name="Machado C.A."/>
            <person name="Makalowski W."/>
            <person name="Marzo M."/>
            <person name="Matsuda M."/>
            <person name="Matzkin L."/>
            <person name="McAllister B."/>
            <person name="McBride C.S."/>
            <person name="McKernan B."/>
            <person name="McKernan K."/>
            <person name="Mendez-Lago M."/>
            <person name="Minx P."/>
            <person name="Mollenhauer M.U."/>
            <person name="Montooth K."/>
            <person name="Mount S.M."/>
            <person name="Mu X."/>
            <person name="Myers E."/>
            <person name="Negre B."/>
            <person name="Newfeld S."/>
            <person name="Nielsen R."/>
            <person name="Noor M.A."/>
            <person name="O'Grady P."/>
            <person name="Pachter L."/>
            <person name="Papaceit M."/>
            <person name="Parisi M.J."/>
            <person name="Parisi M."/>
            <person name="Parts L."/>
            <person name="Pedersen J.S."/>
            <person name="Pesole G."/>
            <person name="Phillippy A.M."/>
            <person name="Ponting C.P."/>
            <person name="Pop M."/>
            <person name="Porcelli D."/>
            <person name="Powell J.R."/>
            <person name="Prohaska S."/>
            <person name="Pruitt K."/>
            <person name="Puig M."/>
            <person name="Quesneville H."/>
            <person name="Ram K.R."/>
            <person name="Rand D."/>
            <person name="Rasmussen M.D."/>
            <person name="Reed L.K."/>
            <person name="Reenan R."/>
            <person name="Reily A."/>
            <person name="Remington K.A."/>
            <person name="Rieger T.T."/>
            <person name="Ritchie M.G."/>
            <person name="Robin C."/>
            <person name="Rogers Y.H."/>
            <person name="Rohde C."/>
            <person name="Rozas J."/>
            <person name="Rubenfield M.J."/>
            <person name="Ruiz A."/>
            <person name="Russo S."/>
            <person name="Salzberg S.L."/>
            <person name="Sanchez-Gracia A."/>
            <person name="Saranga D.J."/>
            <person name="Sato H."/>
            <person name="Schaeffer S.W."/>
            <person name="Schatz M.C."/>
            <person name="Schlenke T."/>
            <person name="Schwartz R."/>
            <person name="Segarra C."/>
            <person name="Singh R.S."/>
            <person name="Sirot L."/>
            <person name="Sirota M."/>
            <person name="Sisneros N.B."/>
            <person name="Smith C.D."/>
            <person name="Smith T.F."/>
            <person name="Spieth J."/>
            <person name="Stage D.E."/>
            <person name="Stark A."/>
            <person name="Stephan W."/>
            <person name="Strausberg R.L."/>
            <person name="Strempel S."/>
            <person name="Sturgill D."/>
            <person name="Sutton G."/>
            <person name="Sutton G.G."/>
            <person name="Tao W."/>
            <person name="Teichmann S."/>
            <person name="Tobari Y.N."/>
            <person name="Tomimura Y."/>
            <person name="Tsolas J.M."/>
            <person name="Valente V.L."/>
            <person name="Venter E."/>
            <person name="Venter J.C."/>
            <person name="Vicario S."/>
            <person name="Vieira F.G."/>
            <person name="Vilella A.J."/>
            <person name="Villasante A."/>
            <person name="Walenz B."/>
            <person name="Wang J."/>
            <person name="Wasserman M."/>
            <person name="Watts T."/>
            <person name="Wilson D."/>
            <person name="Wilson R.K."/>
            <person name="Wing R.A."/>
            <person name="Wolfner M.F."/>
            <person name="Wong A."/>
            <person name="Wong G.K."/>
            <person name="Wu C.I."/>
            <person name="Wu G."/>
            <person name="Yamamoto D."/>
            <person name="Yang H.P."/>
            <person name="Yang S.P."/>
            <person name="Yorke J.A."/>
            <person name="Yoshida K."/>
            <person name="Zdobnov E."/>
            <person name="Zhang P."/>
            <person name="Zhang Y."/>
            <person name="Zimin A.V."/>
            <person name="Baldwin J."/>
            <person name="Abdouelleil A."/>
            <person name="Abdulkadir J."/>
            <person name="Abebe A."/>
            <person name="Abera B."/>
            <person name="Abreu J."/>
            <person name="Acer S.C."/>
            <person name="Aftuck L."/>
            <person name="Alexander A."/>
            <person name="An P."/>
            <person name="Anderson E."/>
            <person name="Anderson S."/>
            <person name="Arachi H."/>
            <person name="Azer M."/>
            <person name="Bachantsang P."/>
            <person name="Barry A."/>
            <person name="Bayul T."/>
            <person name="Berlin A."/>
            <person name="Bessette D."/>
            <person name="Bloom T."/>
            <person name="Blye J."/>
            <person name="Boguslavskiy L."/>
            <person name="Bonnet C."/>
            <person name="Boukhgalter B."/>
            <person name="Bourzgui I."/>
            <person name="Brown A."/>
            <person name="Cahill P."/>
            <person name="Channer S."/>
            <person name="Cheshatsang Y."/>
            <person name="Chuda L."/>
            <person name="Citroen M."/>
            <person name="Collymore A."/>
            <person name="Cooke P."/>
            <person name="Costello M."/>
            <person name="D'Aco K."/>
            <person name="Daza R."/>
            <person name="De Haan G."/>
            <person name="DeGray S."/>
            <person name="DeMaso C."/>
            <person name="Dhargay N."/>
            <person name="Dooley K."/>
            <person name="Dooley E."/>
            <person name="Doricent M."/>
            <person name="Dorje P."/>
            <person name="Dorjee K."/>
            <person name="Dupes A."/>
            <person name="Elong R."/>
            <person name="Falk J."/>
            <person name="Farina A."/>
            <person name="Faro S."/>
            <person name="Ferguson D."/>
            <person name="Fisher S."/>
            <person name="Foley C.D."/>
            <person name="Franke A."/>
            <person name="Friedrich D."/>
            <person name="Gadbois L."/>
            <person name="Gearin G."/>
            <person name="Gearin C.R."/>
            <person name="Giannoukos G."/>
            <person name="Goode T."/>
            <person name="Graham J."/>
            <person name="Grandbois E."/>
            <person name="Grewal S."/>
            <person name="Gyaltsen K."/>
            <person name="Hafez N."/>
            <person name="Hagos B."/>
            <person name="Hall J."/>
            <person name="Henson C."/>
            <person name="Hollinger A."/>
            <person name="Honan T."/>
            <person name="Huard M.D."/>
            <person name="Hughes L."/>
            <person name="Hurhula B."/>
            <person name="Husby M.E."/>
            <person name="Kamat A."/>
            <person name="Kanga B."/>
            <person name="Kashin S."/>
            <person name="Khazanovich D."/>
            <person name="Kisner P."/>
            <person name="Lance K."/>
            <person name="Lara M."/>
            <person name="Lee W."/>
            <person name="Lennon N."/>
            <person name="Letendre F."/>
            <person name="LeVine R."/>
            <person name="Lipovsky A."/>
            <person name="Liu X."/>
            <person name="Liu J."/>
            <person name="Liu S."/>
            <person name="Lokyitsang T."/>
            <person name="Lokyitsang Y."/>
            <person name="Lubonja R."/>
            <person name="Lui A."/>
            <person name="MacDonald P."/>
            <person name="Magnisalis V."/>
            <person name="Maru K."/>
            <person name="Matthews C."/>
            <person name="McCusker W."/>
            <person name="McDonough S."/>
            <person name="Mehta T."/>
            <person name="Meldrim J."/>
            <person name="Meneus L."/>
            <person name="Mihai O."/>
            <person name="Mihalev A."/>
            <person name="Mihova T."/>
            <person name="Mittelman R."/>
            <person name="Mlenga V."/>
            <person name="Montmayeur A."/>
            <person name="Mulrain L."/>
            <person name="Navidi A."/>
            <person name="Naylor J."/>
            <person name="Negash T."/>
            <person name="Nguyen T."/>
            <person name="Nguyen N."/>
            <person name="Nicol R."/>
            <person name="Norbu C."/>
            <person name="Norbu N."/>
            <person name="Novod N."/>
            <person name="O'Neill B."/>
            <person name="Osman S."/>
            <person name="Markiewicz E."/>
            <person name="Oyono O.L."/>
            <person name="Patti C."/>
            <person name="Phunkhang P."/>
            <person name="Pierre F."/>
            <person name="Priest M."/>
            <person name="Raghuraman S."/>
            <person name="Rege F."/>
            <person name="Reyes R."/>
            <person name="Rise C."/>
            <person name="Rogov P."/>
            <person name="Ross K."/>
            <person name="Ryan E."/>
            <person name="Settipalli S."/>
            <person name="Shea T."/>
            <person name="Sherpa N."/>
            <person name="Shi L."/>
            <person name="Shih D."/>
            <person name="Sparrow T."/>
            <person name="Spaulding J."/>
            <person name="Stalker J."/>
            <person name="Stange-Thomann N."/>
            <person name="Stavropoulos S."/>
            <person name="Stone C."/>
            <person name="Strader C."/>
            <person name="Tesfaye S."/>
            <person name="Thomson T."/>
            <person name="Thoulutsang Y."/>
            <person name="Thoulutsang D."/>
            <person name="Topham K."/>
            <person name="Topping I."/>
            <person name="Tsamla T."/>
            <person name="Vassiliev H."/>
            <person name="Vo A."/>
            <person name="Wangchuk T."/>
            <person name="Wangdi T."/>
            <person name="Weiand M."/>
            <person name="Wilkinson J."/>
            <person name="Wilson A."/>
            <person name="Yadav S."/>
            <person name="Young G."/>
            <person name="Yu Q."/>
            <person name="Zembek L."/>
            <person name="Zhong D."/>
            <person name="Zimmer A."/>
            <person name="Zwirko Z."/>
            <person name="Jaffe D.B."/>
            <person name="Alvarez P."/>
            <person name="Brockman W."/>
            <person name="Butler J."/>
            <person name="Chin C."/>
            <person name="Gnerre S."/>
            <person name="Grabherr M."/>
            <person name="Kleber M."/>
            <person name="Mauceli E."/>
            <person name="MacCallum I."/>
        </authorList>
    </citation>
    <scope>NUCLEOTIDE SEQUENCE [LARGE SCALE GENOMIC DNA]</scope>
    <source>
        <strain evidence="4">MSH-3 / Tucson 14011-0111.49</strain>
    </source>
</reference>
<feature type="compositionally biased region" description="Low complexity" evidence="1">
    <location>
        <begin position="987"/>
        <end position="996"/>
    </location>
</feature>
<dbReference type="PANTHER" id="PTHR48125">
    <property type="entry name" value="LP07818P1"/>
    <property type="match status" value="1"/>
</dbReference>
<feature type="compositionally biased region" description="Polar residues" evidence="1">
    <location>
        <begin position="506"/>
        <end position="515"/>
    </location>
</feature>
<evidence type="ECO:0000256" key="1">
    <source>
        <dbReference type="SAM" id="MobiDB-lite"/>
    </source>
</evidence>
<feature type="compositionally biased region" description="Basic and acidic residues" evidence="1">
    <location>
        <begin position="1310"/>
        <end position="1332"/>
    </location>
</feature>
<keyword evidence="4" id="KW-1185">Reference proteome</keyword>
<keyword evidence="2" id="KW-0732">Signal</keyword>
<feature type="compositionally biased region" description="Low complexity" evidence="1">
    <location>
        <begin position="1300"/>
        <end position="1309"/>
    </location>
</feature>
<feature type="region of interest" description="Disordered" evidence="1">
    <location>
        <begin position="970"/>
        <end position="996"/>
    </location>
</feature>
<accession>B4H3L6</accession>
<evidence type="ECO:0000313" key="4">
    <source>
        <dbReference type="Proteomes" id="UP000008744"/>
    </source>
</evidence>
<feature type="compositionally biased region" description="Low complexity" evidence="1">
    <location>
        <begin position="72"/>
        <end position="87"/>
    </location>
</feature>
<gene>
    <name evidence="3" type="primary">Dper\GL15187</name>
    <name evidence="3" type="ORF">Dper_GL15187</name>
</gene>
<feature type="compositionally biased region" description="Polar residues" evidence="1">
    <location>
        <begin position="340"/>
        <end position="350"/>
    </location>
</feature>
<organism evidence="4">
    <name type="scientific">Drosophila persimilis</name>
    <name type="common">Fruit fly</name>
    <dbReference type="NCBI Taxonomy" id="7234"/>
    <lineage>
        <taxon>Eukaryota</taxon>
        <taxon>Metazoa</taxon>
        <taxon>Ecdysozoa</taxon>
        <taxon>Arthropoda</taxon>
        <taxon>Hexapoda</taxon>
        <taxon>Insecta</taxon>
        <taxon>Pterygota</taxon>
        <taxon>Neoptera</taxon>
        <taxon>Endopterygota</taxon>
        <taxon>Diptera</taxon>
        <taxon>Brachycera</taxon>
        <taxon>Muscomorpha</taxon>
        <taxon>Ephydroidea</taxon>
        <taxon>Drosophilidae</taxon>
        <taxon>Drosophila</taxon>
        <taxon>Sophophora</taxon>
    </lineage>
</organism>
<feature type="region of interest" description="Disordered" evidence="1">
    <location>
        <begin position="1392"/>
        <end position="1505"/>
    </location>
</feature>
<feature type="compositionally biased region" description="Basic and acidic residues" evidence="1">
    <location>
        <begin position="836"/>
        <end position="855"/>
    </location>
</feature>
<feature type="compositionally biased region" description="Low complexity" evidence="1">
    <location>
        <begin position="1216"/>
        <end position="1228"/>
    </location>
</feature>
<dbReference type="eggNOG" id="ENOG502SE1M">
    <property type="taxonomic scope" value="Eukaryota"/>
</dbReference>
<feature type="region of interest" description="Disordered" evidence="1">
    <location>
        <begin position="63"/>
        <end position="120"/>
    </location>
</feature>
<feature type="region of interest" description="Disordered" evidence="1">
    <location>
        <begin position="582"/>
        <end position="606"/>
    </location>
</feature>